<reference evidence="8" key="1">
    <citation type="submission" date="2023-02" db="EMBL/GenBank/DDBJ databases">
        <title>Genome of toxic invasive species Heracleum sosnowskyi carries increased number of genes despite the absence of recent whole-genome duplications.</title>
        <authorList>
            <person name="Schelkunov M."/>
            <person name="Shtratnikova V."/>
            <person name="Makarenko M."/>
            <person name="Klepikova A."/>
            <person name="Omelchenko D."/>
            <person name="Novikova G."/>
            <person name="Obukhova E."/>
            <person name="Bogdanov V."/>
            <person name="Penin A."/>
            <person name="Logacheva M."/>
        </authorList>
    </citation>
    <scope>NUCLEOTIDE SEQUENCE</scope>
    <source>
        <strain evidence="8">Hsosn_3</strain>
        <tissue evidence="8">Leaf</tissue>
    </source>
</reference>
<evidence type="ECO:0000256" key="2">
    <source>
        <dbReference type="ARBA" id="ARBA00006653"/>
    </source>
</evidence>
<comment type="subcellular location">
    <subcellularLocation>
        <location evidence="1">Golgi apparatus membrane</location>
        <topology evidence="1">Peripheral membrane protein</topology>
    </subcellularLocation>
</comment>
<dbReference type="InterPro" id="IPR033370">
    <property type="entry name" value="COG1"/>
</dbReference>
<evidence type="ECO:0000313" key="8">
    <source>
        <dbReference type="EMBL" id="KAK1392103.1"/>
    </source>
</evidence>
<name>A0AAD8N265_9APIA</name>
<evidence type="ECO:0000256" key="5">
    <source>
        <dbReference type="ARBA" id="ARBA00022927"/>
    </source>
</evidence>
<evidence type="ECO:0000256" key="3">
    <source>
        <dbReference type="ARBA" id="ARBA00020978"/>
    </source>
</evidence>
<dbReference type="GO" id="GO:0006891">
    <property type="term" value="P:intra-Golgi vesicle-mediated transport"/>
    <property type="evidence" value="ECO:0007669"/>
    <property type="project" value="InterPro"/>
</dbReference>
<evidence type="ECO:0000256" key="6">
    <source>
        <dbReference type="ARBA" id="ARBA00023034"/>
    </source>
</evidence>
<dbReference type="GO" id="GO:0015031">
    <property type="term" value="P:protein transport"/>
    <property type="evidence" value="ECO:0007669"/>
    <property type="project" value="UniProtKB-KW"/>
</dbReference>
<comment type="caution">
    <text evidence="8">The sequence shown here is derived from an EMBL/GenBank/DDBJ whole genome shotgun (WGS) entry which is preliminary data.</text>
</comment>
<sequence>MLIFVVHLITINAFDNARHISLAEVKIRATLLHDNQVLEGSLGWLSSVSASKVISPWKTTSELVLGRHFDIWMEFFEYAFIGRMERILKSKFDELCKLLNVEECIDDIAKATYDETDYPGDEANHICSLVHAHFEDVLEDLLIFFESPNASLRRDDLAPCFQRHCFGIVYSILFGLRVEMERLYEETMEIRNIKGEFIMP</sequence>
<dbReference type="EMBL" id="JAUIZM010000003">
    <property type="protein sequence ID" value="KAK1392103.1"/>
    <property type="molecule type" value="Genomic_DNA"/>
</dbReference>
<evidence type="ECO:0000256" key="7">
    <source>
        <dbReference type="ARBA" id="ARBA00023136"/>
    </source>
</evidence>
<accession>A0AAD8N265</accession>
<reference evidence="8" key="2">
    <citation type="submission" date="2023-05" db="EMBL/GenBank/DDBJ databases">
        <authorList>
            <person name="Schelkunov M.I."/>
        </authorList>
    </citation>
    <scope>NUCLEOTIDE SEQUENCE</scope>
    <source>
        <strain evidence="8">Hsosn_3</strain>
        <tissue evidence="8">Leaf</tissue>
    </source>
</reference>
<keyword evidence="6" id="KW-0333">Golgi apparatus</keyword>
<dbReference type="PANTHER" id="PTHR31658">
    <property type="entry name" value="CONSERVED OLIGOMERIC GOLGI COMPLEX SUBUNIT 1"/>
    <property type="match status" value="1"/>
</dbReference>
<comment type="similarity">
    <text evidence="2">Belongs to the COG1 family.</text>
</comment>
<proteinExistence type="inferred from homology"/>
<dbReference type="Proteomes" id="UP001237642">
    <property type="component" value="Unassembled WGS sequence"/>
</dbReference>
<protein>
    <recommendedName>
        <fullName evidence="3">Conserved oligomeric Golgi complex subunit 1</fullName>
    </recommendedName>
</protein>
<keyword evidence="5" id="KW-0653">Protein transport</keyword>
<dbReference type="AlphaFoldDB" id="A0AAD8N265"/>
<keyword evidence="4" id="KW-0813">Transport</keyword>
<dbReference type="PANTHER" id="PTHR31658:SF0">
    <property type="entry name" value="CONSERVED OLIGOMERIC GOLGI COMPLEX SUBUNIT 1"/>
    <property type="match status" value="1"/>
</dbReference>
<evidence type="ECO:0000256" key="4">
    <source>
        <dbReference type="ARBA" id="ARBA00022448"/>
    </source>
</evidence>
<organism evidence="8 9">
    <name type="scientific">Heracleum sosnowskyi</name>
    <dbReference type="NCBI Taxonomy" id="360622"/>
    <lineage>
        <taxon>Eukaryota</taxon>
        <taxon>Viridiplantae</taxon>
        <taxon>Streptophyta</taxon>
        <taxon>Embryophyta</taxon>
        <taxon>Tracheophyta</taxon>
        <taxon>Spermatophyta</taxon>
        <taxon>Magnoliopsida</taxon>
        <taxon>eudicotyledons</taxon>
        <taxon>Gunneridae</taxon>
        <taxon>Pentapetalae</taxon>
        <taxon>asterids</taxon>
        <taxon>campanulids</taxon>
        <taxon>Apiales</taxon>
        <taxon>Apiaceae</taxon>
        <taxon>Apioideae</taxon>
        <taxon>apioid superclade</taxon>
        <taxon>Tordylieae</taxon>
        <taxon>Tordyliinae</taxon>
        <taxon>Heracleum</taxon>
    </lineage>
</organism>
<keyword evidence="9" id="KW-1185">Reference proteome</keyword>
<gene>
    <name evidence="8" type="ORF">POM88_011159</name>
</gene>
<evidence type="ECO:0000313" key="9">
    <source>
        <dbReference type="Proteomes" id="UP001237642"/>
    </source>
</evidence>
<dbReference type="GO" id="GO:0017119">
    <property type="term" value="C:Golgi transport complex"/>
    <property type="evidence" value="ECO:0007669"/>
    <property type="project" value="InterPro"/>
</dbReference>
<dbReference type="GO" id="GO:0000139">
    <property type="term" value="C:Golgi membrane"/>
    <property type="evidence" value="ECO:0007669"/>
    <property type="project" value="UniProtKB-SubCell"/>
</dbReference>
<keyword evidence="7" id="KW-0472">Membrane</keyword>
<evidence type="ECO:0000256" key="1">
    <source>
        <dbReference type="ARBA" id="ARBA00004395"/>
    </source>
</evidence>